<proteinExistence type="predicted"/>
<name>A0A949JCY3_9ACTN</name>
<organism evidence="3 4">
    <name type="scientific">Streptomyces tardus</name>
    <dbReference type="NCBI Taxonomy" id="2780544"/>
    <lineage>
        <taxon>Bacteria</taxon>
        <taxon>Bacillati</taxon>
        <taxon>Actinomycetota</taxon>
        <taxon>Actinomycetes</taxon>
        <taxon>Kitasatosporales</taxon>
        <taxon>Streptomycetaceae</taxon>
        <taxon>Streptomyces</taxon>
    </lineage>
</organism>
<dbReference type="EMBL" id="JAELVF020000001">
    <property type="protein sequence ID" value="MBU7597752.1"/>
    <property type="molecule type" value="Genomic_DNA"/>
</dbReference>
<keyword evidence="2" id="KW-0812">Transmembrane</keyword>
<feature type="compositionally biased region" description="Low complexity" evidence="1">
    <location>
        <begin position="302"/>
        <end position="327"/>
    </location>
</feature>
<keyword evidence="2" id="KW-1133">Transmembrane helix</keyword>
<feature type="compositionally biased region" description="Polar residues" evidence="1">
    <location>
        <begin position="284"/>
        <end position="299"/>
    </location>
</feature>
<sequence length="387" mass="40186">MNSAPHLRLEDRPEFERVLDEALRTMARAETDTAPPLATADLRTLAVADADAIAAHASQEYGEFVRVRELLRRPAGTAAPPSGTSPSGTSSDHADPSGGNAPGDAPGPADSPTDSTGAGVFVVLSLLLPVLSGTAAVIFLLVGYALGVVSPEPALAVAMRNVGWVFAVITVATGLVGAVSLLLSASRNAPTARRGSNSGRNDGPSDEITVARAAWRHALLQRGILPFLRDAQERAAEGREGYRTPGPRLPEDDHRTPRLGYSGPDFSAQKSGAAQESTVERNRFSSPKYGSSRFSSPKYSTDGPASGESEGAGSGDASDSGSKSSGGRFYSPSYQSGSTDSSSEGRKFSSPGFKSGSTGRDRAEDARDARDDEDPGPVPDGDDARSR</sequence>
<feature type="compositionally biased region" description="Polar residues" evidence="1">
    <location>
        <begin position="268"/>
        <end position="277"/>
    </location>
</feature>
<feature type="transmembrane region" description="Helical" evidence="2">
    <location>
        <begin position="164"/>
        <end position="185"/>
    </location>
</feature>
<feature type="region of interest" description="Disordered" evidence="1">
    <location>
        <begin position="236"/>
        <end position="387"/>
    </location>
</feature>
<gene>
    <name evidence="3" type="ORF">JGS22_009000</name>
</gene>
<dbReference type="RefSeq" id="WP_211039686.1">
    <property type="nucleotide sequence ID" value="NZ_JAELVF020000001.1"/>
</dbReference>
<evidence type="ECO:0000256" key="1">
    <source>
        <dbReference type="SAM" id="MobiDB-lite"/>
    </source>
</evidence>
<feature type="compositionally biased region" description="Basic and acidic residues" evidence="1">
    <location>
        <begin position="359"/>
        <end position="370"/>
    </location>
</feature>
<reference evidence="3" key="1">
    <citation type="submission" date="2021-06" db="EMBL/GenBank/DDBJ databases">
        <title>Sequencing of actinobacteria type strains.</title>
        <authorList>
            <person name="Nguyen G.-S."/>
            <person name="Wentzel A."/>
        </authorList>
    </citation>
    <scope>NUCLEOTIDE SEQUENCE</scope>
    <source>
        <strain evidence="3">P38-E01</strain>
    </source>
</reference>
<accession>A0A949JCY3</accession>
<keyword evidence="4" id="KW-1185">Reference proteome</keyword>
<feature type="compositionally biased region" description="Polar residues" evidence="1">
    <location>
        <begin position="332"/>
        <end position="342"/>
    </location>
</feature>
<dbReference type="Proteomes" id="UP000694501">
    <property type="component" value="Unassembled WGS sequence"/>
</dbReference>
<comment type="caution">
    <text evidence="3">The sequence shown here is derived from an EMBL/GenBank/DDBJ whole genome shotgun (WGS) entry which is preliminary data.</text>
</comment>
<evidence type="ECO:0000313" key="4">
    <source>
        <dbReference type="Proteomes" id="UP000694501"/>
    </source>
</evidence>
<keyword evidence="2" id="KW-0472">Membrane</keyword>
<evidence type="ECO:0000256" key="2">
    <source>
        <dbReference type="SAM" id="Phobius"/>
    </source>
</evidence>
<dbReference type="AlphaFoldDB" id="A0A949JCY3"/>
<feature type="region of interest" description="Disordered" evidence="1">
    <location>
        <begin position="187"/>
        <end position="206"/>
    </location>
</feature>
<evidence type="ECO:0000313" key="3">
    <source>
        <dbReference type="EMBL" id="MBU7597752.1"/>
    </source>
</evidence>
<feature type="region of interest" description="Disordered" evidence="1">
    <location>
        <begin position="75"/>
        <end position="113"/>
    </location>
</feature>
<protein>
    <submittedName>
        <fullName evidence="3">Uncharacterized protein</fullName>
    </submittedName>
</protein>
<feature type="transmembrane region" description="Helical" evidence="2">
    <location>
        <begin position="120"/>
        <end position="144"/>
    </location>
</feature>